<dbReference type="SUPFAM" id="SSF56349">
    <property type="entry name" value="DNA breaking-rejoining enzymes"/>
    <property type="match status" value="1"/>
</dbReference>
<dbReference type="InterPro" id="IPR013762">
    <property type="entry name" value="Integrase-like_cat_sf"/>
</dbReference>
<protein>
    <submittedName>
        <fullName evidence="6">Tyrosine-type recombinase/integrase</fullName>
    </submittedName>
</protein>
<accession>A0A6G9Y2K8</accession>
<evidence type="ECO:0000256" key="3">
    <source>
        <dbReference type="PROSITE-ProRule" id="PRU01248"/>
    </source>
</evidence>
<dbReference type="PROSITE" id="PS51900">
    <property type="entry name" value="CB"/>
    <property type="match status" value="1"/>
</dbReference>
<dbReference type="InterPro" id="IPR002104">
    <property type="entry name" value="Integrase_catalytic"/>
</dbReference>
<dbReference type="Proteomes" id="UP000501705">
    <property type="component" value="Chromosome"/>
</dbReference>
<evidence type="ECO:0000256" key="1">
    <source>
        <dbReference type="ARBA" id="ARBA00023125"/>
    </source>
</evidence>
<evidence type="ECO:0000259" key="4">
    <source>
        <dbReference type="PROSITE" id="PS51898"/>
    </source>
</evidence>
<evidence type="ECO:0000259" key="5">
    <source>
        <dbReference type="PROSITE" id="PS51900"/>
    </source>
</evidence>
<keyword evidence="2" id="KW-0233">DNA recombination</keyword>
<dbReference type="EMBL" id="CP046171">
    <property type="protein sequence ID" value="QIS07421.1"/>
    <property type="molecule type" value="Genomic_DNA"/>
</dbReference>
<evidence type="ECO:0000313" key="7">
    <source>
        <dbReference type="Proteomes" id="UP000501705"/>
    </source>
</evidence>
<dbReference type="InterPro" id="IPR044068">
    <property type="entry name" value="CB"/>
</dbReference>
<feature type="domain" description="Core-binding (CB)" evidence="5">
    <location>
        <begin position="5"/>
        <end position="83"/>
    </location>
</feature>
<dbReference type="GO" id="GO:0003677">
    <property type="term" value="F:DNA binding"/>
    <property type="evidence" value="ECO:0007669"/>
    <property type="project" value="UniProtKB-UniRule"/>
</dbReference>
<name>A0A6G9Y2K8_NOCBR</name>
<evidence type="ECO:0000313" key="6">
    <source>
        <dbReference type="EMBL" id="QIS07421.1"/>
    </source>
</evidence>
<dbReference type="InterPro" id="IPR011010">
    <property type="entry name" value="DNA_brk_join_enz"/>
</dbReference>
<keyword evidence="1 3" id="KW-0238">DNA-binding</keyword>
<organism evidence="6 7">
    <name type="scientific">Nocardia brasiliensis</name>
    <dbReference type="NCBI Taxonomy" id="37326"/>
    <lineage>
        <taxon>Bacteria</taxon>
        <taxon>Bacillati</taxon>
        <taxon>Actinomycetota</taxon>
        <taxon>Actinomycetes</taxon>
        <taxon>Mycobacteriales</taxon>
        <taxon>Nocardiaceae</taxon>
        <taxon>Nocardia</taxon>
    </lineage>
</organism>
<proteinExistence type="predicted"/>
<feature type="domain" description="Tyr recombinase" evidence="4">
    <location>
        <begin position="104"/>
        <end position="283"/>
    </location>
</feature>
<dbReference type="GO" id="GO:0015074">
    <property type="term" value="P:DNA integration"/>
    <property type="evidence" value="ECO:0007669"/>
    <property type="project" value="InterPro"/>
</dbReference>
<reference evidence="6 7" key="1">
    <citation type="journal article" date="2019" name="ACS Chem. Biol.">
        <title>Identification and Mobilization of a Cryptic Antibiotic Biosynthesis Gene Locus from a Human-Pathogenic Nocardia Isolate.</title>
        <authorList>
            <person name="Herisse M."/>
            <person name="Ishida K."/>
            <person name="Porter J.L."/>
            <person name="Howden B."/>
            <person name="Hertweck C."/>
            <person name="Stinear T.P."/>
            <person name="Pidot S.J."/>
        </authorList>
    </citation>
    <scope>NUCLEOTIDE SEQUENCE [LARGE SCALE GENOMIC DNA]</scope>
    <source>
        <strain evidence="6 7">AUSMDU00024985</strain>
    </source>
</reference>
<gene>
    <name evidence="6" type="ORF">F5X71_14660</name>
</gene>
<dbReference type="AlphaFoldDB" id="A0A6G9Y2K8"/>
<dbReference type="GO" id="GO:0006310">
    <property type="term" value="P:DNA recombination"/>
    <property type="evidence" value="ECO:0007669"/>
    <property type="project" value="UniProtKB-KW"/>
</dbReference>
<evidence type="ECO:0000256" key="2">
    <source>
        <dbReference type="ARBA" id="ARBA00023172"/>
    </source>
</evidence>
<dbReference type="Gene3D" id="1.10.443.10">
    <property type="entry name" value="Intergrase catalytic core"/>
    <property type="match status" value="1"/>
</dbReference>
<sequence>MAPNRSVCAAATEFEESIPSPNTRRAYGIALNKLAESLGEDRPLCTISGDEIATALELLWGDASANTWNARRSAIQRWLIWCHGQGWDAPDLLIAPRRCAPPLARPQVRSRAAIEALLADRDIHLRERALWRMMYETCAHAGELLQVNIEQLDQAGRSCPVGHGGDHISWQEGTARLLPFVIRGRTRGPLFVTHRRSITRGRHGTDNRCPETGRARLSYDRARDLLDAATATNGAGTGWKLSDLRHSGLAHLAAAGMALPELMSKSRHRRPENVRRYFRLPAE</sequence>
<dbReference type="CDD" id="cd00397">
    <property type="entry name" value="DNA_BRE_C"/>
    <property type="match status" value="1"/>
</dbReference>
<dbReference type="PROSITE" id="PS51898">
    <property type="entry name" value="TYR_RECOMBINASE"/>
    <property type="match status" value="1"/>
</dbReference>